<name>A0AAU7TYC4_9GAMM</name>
<dbReference type="RefSeq" id="WP_101763283.1">
    <property type="nucleotide sequence ID" value="NZ_CP158292.1"/>
</dbReference>
<dbReference type="Gene3D" id="1.10.10.10">
    <property type="entry name" value="Winged helix-like DNA-binding domain superfamily/Winged helix DNA-binding domain"/>
    <property type="match status" value="1"/>
</dbReference>
<dbReference type="AlphaFoldDB" id="A0AAU7TYC4"/>
<proteinExistence type="predicted"/>
<reference evidence="1" key="1">
    <citation type="submission" date="2024-06" db="EMBL/GenBank/DDBJ databases">
        <title>Multiomics insights into the TNT degradation mechanism by Pantoea sp. BJ2 isolated from an ammunition destruction site.</title>
        <authorList>
            <person name="Luo J."/>
        </authorList>
    </citation>
    <scope>NUCLEOTIDE SEQUENCE</scope>
    <source>
        <strain evidence="1">BJ2</strain>
    </source>
</reference>
<accession>A0AAU7TYC4</accession>
<dbReference type="InterPro" id="IPR036388">
    <property type="entry name" value="WH-like_DNA-bd_sf"/>
</dbReference>
<evidence type="ECO:0000313" key="1">
    <source>
        <dbReference type="EMBL" id="XBV45731.1"/>
    </source>
</evidence>
<dbReference type="InterPro" id="IPR036390">
    <property type="entry name" value="WH_DNA-bd_sf"/>
</dbReference>
<dbReference type="EMBL" id="CP158292">
    <property type="protein sequence ID" value="XBV45731.1"/>
    <property type="molecule type" value="Genomic_DNA"/>
</dbReference>
<organism evidence="1">
    <name type="scientific">Pantoea sp. BJ2</name>
    <dbReference type="NCBI Taxonomy" id="3141322"/>
    <lineage>
        <taxon>Bacteria</taxon>
        <taxon>Pseudomonadati</taxon>
        <taxon>Pseudomonadota</taxon>
        <taxon>Gammaproteobacteria</taxon>
        <taxon>Enterobacterales</taxon>
        <taxon>Erwiniaceae</taxon>
        <taxon>Pantoea</taxon>
    </lineage>
</organism>
<protein>
    <submittedName>
        <fullName evidence="1">Tellurium resistance protein TerW</fullName>
    </submittedName>
</protein>
<sequence length="160" mass="18275">MQLSTRQTRVFMLASLLSSGKPVASSRILASLDCSEPTLTRALKELRESWSAEIKYSRLTHCYQLTEPGKLDKKSLRHINEALKLNAELQQSETVSRVFLDKEKKKAVSLSLRMSVLRKIDQVVRLSETTRSDAVEMLVESGLDELIEKLMLKKNELKRQ</sequence>
<dbReference type="SUPFAM" id="SSF46785">
    <property type="entry name" value="Winged helix' DNA-binding domain"/>
    <property type="match status" value="1"/>
</dbReference>
<gene>
    <name evidence="1" type="ORF">AAF463_05265</name>
</gene>